<feature type="coiled-coil region" evidence="4">
    <location>
        <begin position="353"/>
        <end position="380"/>
    </location>
</feature>
<evidence type="ECO:0000256" key="1">
    <source>
        <dbReference type="ARBA" id="ARBA00005775"/>
    </source>
</evidence>
<reference evidence="8" key="1">
    <citation type="journal article" date="2006" name="PLoS Biol.">
        <title>Macronuclear genome sequence of the ciliate Tetrahymena thermophila, a model eukaryote.</title>
        <authorList>
            <person name="Eisen J.A."/>
            <person name="Coyne R.S."/>
            <person name="Wu M."/>
            <person name="Wu D."/>
            <person name="Thiagarajan M."/>
            <person name="Wortman J.R."/>
            <person name="Badger J.H."/>
            <person name="Ren Q."/>
            <person name="Amedeo P."/>
            <person name="Jones K.M."/>
            <person name="Tallon L.J."/>
            <person name="Delcher A.L."/>
            <person name="Salzberg S.L."/>
            <person name="Silva J.C."/>
            <person name="Haas B.J."/>
            <person name="Majoros W.H."/>
            <person name="Farzad M."/>
            <person name="Carlton J.M."/>
            <person name="Smith R.K. Jr."/>
            <person name="Garg J."/>
            <person name="Pearlman R.E."/>
            <person name="Karrer K.M."/>
            <person name="Sun L."/>
            <person name="Manning G."/>
            <person name="Elde N.C."/>
            <person name="Turkewitz A.P."/>
            <person name="Asai D.J."/>
            <person name="Wilkes D.E."/>
            <person name="Wang Y."/>
            <person name="Cai H."/>
            <person name="Collins K."/>
            <person name="Stewart B.A."/>
            <person name="Lee S.R."/>
            <person name="Wilamowska K."/>
            <person name="Weinberg Z."/>
            <person name="Ruzzo W.L."/>
            <person name="Wloga D."/>
            <person name="Gaertig J."/>
            <person name="Frankel J."/>
            <person name="Tsao C.-C."/>
            <person name="Gorovsky M.A."/>
            <person name="Keeling P.J."/>
            <person name="Waller R.F."/>
            <person name="Patron N.J."/>
            <person name="Cherry J.M."/>
            <person name="Stover N.A."/>
            <person name="Krieger C.J."/>
            <person name="del Toro C."/>
            <person name="Ryder H.F."/>
            <person name="Williamson S.C."/>
            <person name="Barbeau R.A."/>
            <person name="Hamilton E.P."/>
            <person name="Orias E."/>
        </authorList>
    </citation>
    <scope>NUCLEOTIDE SEQUENCE [LARGE SCALE GENOMIC DNA]</scope>
    <source>
        <strain evidence="8">SB210</strain>
    </source>
</reference>
<feature type="compositionally biased region" description="Low complexity" evidence="5">
    <location>
        <begin position="221"/>
        <end position="230"/>
    </location>
</feature>
<name>I7MDB6_TETTS</name>
<feature type="compositionally biased region" description="Low complexity" evidence="5">
    <location>
        <begin position="49"/>
        <end position="61"/>
    </location>
</feature>
<evidence type="ECO:0000256" key="3">
    <source>
        <dbReference type="ARBA" id="ARBA00022917"/>
    </source>
</evidence>
<feature type="compositionally biased region" description="Low complexity" evidence="5">
    <location>
        <begin position="21"/>
        <end position="42"/>
    </location>
</feature>
<dbReference type="SUPFAM" id="SSF48371">
    <property type="entry name" value="ARM repeat"/>
    <property type="match status" value="1"/>
</dbReference>
<dbReference type="KEGG" id="tet:TTHERM_00053900"/>
<evidence type="ECO:0000256" key="5">
    <source>
        <dbReference type="SAM" id="MobiDB-lite"/>
    </source>
</evidence>
<dbReference type="OrthoDB" id="514777at2759"/>
<dbReference type="Pfam" id="PF02854">
    <property type="entry name" value="MIF4G"/>
    <property type="match status" value="1"/>
</dbReference>
<dbReference type="AlphaFoldDB" id="I7MDB6"/>
<keyword evidence="2" id="KW-0396">Initiation factor</keyword>
<dbReference type="GO" id="GO:0003729">
    <property type="term" value="F:mRNA binding"/>
    <property type="evidence" value="ECO:0007669"/>
    <property type="project" value="TreeGrafter"/>
</dbReference>
<evidence type="ECO:0000259" key="6">
    <source>
        <dbReference type="Pfam" id="PF02854"/>
    </source>
</evidence>
<protein>
    <submittedName>
        <fullName evidence="7">MIF4G domain protein</fullName>
    </submittedName>
</protein>
<organism evidence="7 8">
    <name type="scientific">Tetrahymena thermophila (strain SB210)</name>
    <dbReference type="NCBI Taxonomy" id="312017"/>
    <lineage>
        <taxon>Eukaryota</taxon>
        <taxon>Sar</taxon>
        <taxon>Alveolata</taxon>
        <taxon>Ciliophora</taxon>
        <taxon>Intramacronucleata</taxon>
        <taxon>Oligohymenophorea</taxon>
        <taxon>Hymenostomatida</taxon>
        <taxon>Tetrahymenina</taxon>
        <taxon>Tetrahymenidae</taxon>
        <taxon>Tetrahymena</taxon>
    </lineage>
</organism>
<dbReference type="GO" id="GO:0016281">
    <property type="term" value="C:eukaryotic translation initiation factor 4F complex"/>
    <property type="evidence" value="ECO:0007669"/>
    <property type="project" value="TreeGrafter"/>
</dbReference>
<dbReference type="GeneID" id="7835137"/>
<accession>I7MDB6</accession>
<dbReference type="InterPro" id="IPR003890">
    <property type="entry name" value="MIF4G-like_typ-3"/>
</dbReference>
<evidence type="ECO:0000256" key="2">
    <source>
        <dbReference type="ARBA" id="ARBA00022540"/>
    </source>
</evidence>
<dbReference type="HOGENOM" id="CLU_363526_0_0_1"/>
<evidence type="ECO:0000256" key="4">
    <source>
        <dbReference type="SAM" id="Coils"/>
    </source>
</evidence>
<feature type="domain" description="MIF4G" evidence="6">
    <location>
        <begin position="305"/>
        <end position="528"/>
    </location>
</feature>
<dbReference type="InterPro" id="IPR016024">
    <property type="entry name" value="ARM-type_fold"/>
</dbReference>
<keyword evidence="8" id="KW-1185">Reference proteome</keyword>
<dbReference type="RefSeq" id="XP_001007519.1">
    <property type="nucleotide sequence ID" value="XM_001007519.3"/>
</dbReference>
<dbReference type="InParanoid" id="I7MDB6"/>
<dbReference type="PANTHER" id="PTHR23253">
    <property type="entry name" value="EUKARYOTIC TRANSLATION INITIATION FACTOR 4 GAMMA"/>
    <property type="match status" value="1"/>
</dbReference>
<feature type="region of interest" description="Disordered" evidence="5">
    <location>
        <begin position="73"/>
        <end position="92"/>
    </location>
</feature>
<feature type="region of interest" description="Disordered" evidence="5">
    <location>
        <begin position="1"/>
        <end position="62"/>
    </location>
</feature>
<feature type="region of interest" description="Disordered" evidence="5">
    <location>
        <begin position="193"/>
        <end position="230"/>
    </location>
</feature>
<proteinExistence type="inferred from homology"/>
<comment type="similarity">
    <text evidence="1">Belongs to the eukaryotic initiation factor 4G family.</text>
</comment>
<sequence length="769" mass="91539">MNNKPKPSGEMPPQSRNQRFNSQNYSQQSANNSNFKNSNYNNNKKRYNNHNNNNGKVNNSKTFEYVRKVDTAEGQEELRRKQQQLQEEERLRQENIKKQQLEEEERLRELELQRLREQERLEQLELLKCYIEENIIMPIFADAEKHAQQRSYLKSFEGLNYLLSTNFIDFEDEITQNIPIEIQEFNARQYESFTKQSNLRRRHQTSYSNQSYQDEESNSSQQQRHGGNRNQRVTVRQTINNFQNNKNQNYQIDLQTEANSNRRHQNNRNRNLTLPIQPDSILEENQDSKWRQIRTPLFSQSQDELKFLLNIVTPDNFNNLKDQFFQLCQRNINKCIFSLISKVCKEAKYTKLYAQMAIYIQEREEEIEKANNNSSNIDLQKTFKGQMFAVLQDLFYDQNKLHSILSNSRQTANDLNDEEESTESNKKINSKQEAMEKKSFNLFLKFLGELFLSKFLPKKIISYIIQTMIHQYICGGLMEEDRNLEGIILLIDSIGPEFENCWNHLSSKQIKIDSQFLSQITNQFCERTQDQLDLDLFENQFISFDGVMNILRFLKTTDRISKRIQILIVNLNKRWENKWKKALHQKEDPRTKEEIRNQHFNELNRRQQEIYENLDYTKEVKRVFLQLDNNLLSQDECLTQITQLGISNVLQSLFSTFFDARIENLSSRYQLMSSILFETDKYQYTTFLSALNNALNTIYSQACDFPHLNDSFVNILCPMILNGYLELGQIKPTLCGDPDEDEDKNYFFQQFKNDCVSYLKSINYFMIED</sequence>
<dbReference type="GO" id="GO:0003743">
    <property type="term" value="F:translation initiation factor activity"/>
    <property type="evidence" value="ECO:0007669"/>
    <property type="project" value="UniProtKB-KW"/>
</dbReference>
<dbReference type="Gene3D" id="1.25.40.180">
    <property type="match status" value="1"/>
</dbReference>
<dbReference type="PANTHER" id="PTHR23253:SF9">
    <property type="entry name" value="EUKARYOTIC TRANSLATION INITIATION FACTOR 4 GAMMA 2"/>
    <property type="match status" value="1"/>
</dbReference>
<evidence type="ECO:0000313" key="8">
    <source>
        <dbReference type="Proteomes" id="UP000009168"/>
    </source>
</evidence>
<dbReference type="STRING" id="312017.I7MDB6"/>
<keyword evidence="3" id="KW-0648">Protein biosynthesis</keyword>
<dbReference type="OMA" id="GLYINLC"/>
<gene>
    <name evidence="7" type="ORF">TTHERM_00053900</name>
</gene>
<dbReference type="EMBL" id="GG662853">
    <property type="protein sequence ID" value="EAR87274.1"/>
    <property type="molecule type" value="Genomic_DNA"/>
</dbReference>
<evidence type="ECO:0000313" key="7">
    <source>
        <dbReference type="EMBL" id="EAR87274.1"/>
    </source>
</evidence>
<dbReference type="Proteomes" id="UP000009168">
    <property type="component" value="Unassembled WGS sequence"/>
</dbReference>
<keyword evidence="4" id="KW-0175">Coiled coil</keyword>